<evidence type="ECO:0000313" key="4">
    <source>
        <dbReference type="Proteomes" id="UP000234181"/>
    </source>
</evidence>
<dbReference type="AlphaFoldDB" id="A0AB38E353"/>
<keyword evidence="4" id="KW-1185">Reference proteome</keyword>
<name>A0AB38E353_XANCH</name>
<proteinExistence type="predicted"/>
<gene>
    <name evidence="1" type="ORF">XAP6984_480035</name>
    <name evidence="2" type="ORF">XAP7430_450037</name>
</gene>
<evidence type="ECO:0000313" key="3">
    <source>
        <dbReference type="Proteomes" id="UP000234166"/>
    </source>
</evidence>
<dbReference type="EMBL" id="OCYT01000104">
    <property type="protein sequence ID" value="SON82849.1"/>
    <property type="molecule type" value="Genomic_DNA"/>
</dbReference>
<sequence>MCSALVSNACEDSATYTSLAQPARSGKVAGRRRAISALTASGERCGARGACVAQADSKATASSVSRRGRDEITAFPEDRGAAAAVRQFTRPRRESFTPLARKAAMSWHTETTASGADGLGCCRGASGAWAKQSDQAVWLPSARRCDGLGSIVIRIQEWPAWADNERERLRLDRVGGRVRWSS</sequence>
<evidence type="ECO:0000313" key="2">
    <source>
        <dbReference type="EMBL" id="SON90178.1"/>
    </source>
</evidence>
<dbReference type="Proteomes" id="UP000234166">
    <property type="component" value="Unassembled WGS sequence"/>
</dbReference>
<dbReference type="Proteomes" id="UP000234181">
    <property type="component" value="Unassembled WGS sequence"/>
</dbReference>
<protein>
    <submittedName>
        <fullName evidence="2">Uncharacterized protein</fullName>
    </submittedName>
</protein>
<dbReference type="EMBL" id="OCYS01000100">
    <property type="protein sequence ID" value="SON90178.1"/>
    <property type="molecule type" value="Genomic_DNA"/>
</dbReference>
<comment type="caution">
    <text evidence="2">The sequence shown here is derived from an EMBL/GenBank/DDBJ whole genome shotgun (WGS) entry which is preliminary data.</text>
</comment>
<evidence type="ECO:0000313" key="1">
    <source>
        <dbReference type="EMBL" id="SON82849.1"/>
    </source>
</evidence>
<organism evidence="2 3">
    <name type="scientific">Xanthomonas campestris pv. phaseoli</name>
    <dbReference type="NCBI Taxonomy" id="317013"/>
    <lineage>
        <taxon>Bacteria</taxon>
        <taxon>Pseudomonadati</taxon>
        <taxon>Pseudomonadota</taxon>
        <taxon>Gammaproteobacteria</taxon>
        <taxon>Lysobacterales</taxon>
        <taxon>Lysobacteraceae</taxon>
        <taxon>Xanthomonas</taxon>
    </lineage>
</organism>
<accession>A0AB38E353</accession>
<reference evidence="3 4" key="1">
    <citation type="submission" date="2017-10" db="EMBL/GenBank/DDBJ databases">
        <authorList>
            <person name="Regsiter A."/>
            <person name="William W."/>
        </authorList>
    </citation>
    <scope>NUCLEOTIDE SEQUENCE [LARGE SCALE GENOMIC DNA]</scope>
    <source>
        <strain evidence="1 4">CFBP6984</strain>
        <strain evidence="2 3">CFBP7430</strain>
    </source>
</reference>